<dbReference type="GO" id="GO:0005634">
    <property type="term" value="C:nucleus"/>
    <property type="evidence" value="ECO:0007669"/>
    <property type="project" value="TreeGrafter"/>
</dbReference>
<evidence type="ECO:0000256" key="2">
    <source>
        <dbReference type="ARBA" id="ARBA00022741"/>
    </source>
</evidence>
<dbReference type="SUPFAM" id="SSF53067">
    <property type="entry name" value="Actin-like ATPase domain"/>
    <property type="match status" value="1"/>
</dbReference>
<reference evidence="4" key="2">
    <citation type="submission" date="2017-12" db="EMBL/GenBank/DDBJ databases">
        <title>Coralsnake Venomics: Analyses of Venom Gland Transcriptomes and Proteomes of Six Brazilian Taxa.</title>
        <authorList>
            <person name="Aird S.D."/>
            <person name="Jorge da Silva N."/>
            <person name="Qiu L."/>
            <person name="Villar-Briones A."/>
            <person name="Aparecida-Saddi V."/>
            <person name="Campos-Telles M.P."/>
            <person name="Grau M."/>
            <person name="Mikheyev A.S."/>
        </authorList>
    </citation>
    <scope>NUCLEOTIDE SEQUENCE</scope>
    <source>
        <tissue evidence="4">Venom_gland</tissue>
    </source>
</reference>
<dbReference type="GO" id="GO:0140662">
    <property type="term" value="F:ATP-dependent protein folding chaperone"/>
    <property type="evidence" value="ECO:0007669"/>
    <property type="project" value="InterPro"/>
</dbReference>
<keyword evidence="3" id="KW-0067">ATP-binding</keyword>
<dbReference type="EMBL" id="IACI01080245">
    <property type="protein sequence ID" value="LAA29584.1"/>
    <property type="molecule type" value="Transcribed_RNA"/>
</dbReference>
<sequence length="150" mass="16664">MAVVGFDLGSQSCYIAVARAGGIETVANEFSDRCTPSIVSFGSKNRAIGVSAKNQLITHADNTVYNFKRFHGRAYNDPFIQKEKENLSYYVVPMKNGNVGIKVTYMDEEHLFSVEQITAMLLTKLKETAENNLKKPVTDCVISVSKLTKF</sequence>
<evidence type="ECO:0000256" key="3">
    <source>
        <dbReference type="ARBA" id="ARBA00022840"/>
    </source>
</evidence>
<evidence type="ECO:0000256" key="1">
    <source>
        <dbReference type="ARBA" id="ARBA00007381"/>
    </source>
</evidence>
<protein>
    <submittedName>
        <fullName evidence="4">Uncharacterized protein</fullName>
    </submittedName>
</protein>
<dbReference type="FunFam" id="3.30.30.30:FF:000002">
    <property type="entry name" value="Heat shock 70 kDa protein 4"/>
    <property type="match status" value="1"/>
</dbReference>
<comment type="similarity">
    <text evidence="1">Belongs to the heat shock protein 70 family.</text>
</comment>
<evidence type="ECO:0000313" key="4">
    <source>
        <dbReference type="EMBL" id="LAA29584.1"/>
    </source>
</evidence>
<dbReference type="GO" id="GO:0005829">
    <property type="term" value="C:cytosol"/>
    <property type="evidence" value="ECO:0007669"/>
    <property type="project" value="TreeGrafter"/>
</dbReference>
<name>A0A2H6NCP0_9SAUR</name>
<dbReference type="Gene3D" id="3.30.30.30">
    <property type="match status" value="1"/>
</dbReference>
<accession>A0A2H6NCP0</accession>
<dbReference type="AlphaFoldDB" id="A0A2H6NCP0"/>
<dbReference type="PANTHER" id="PTHR45639:SF2">
    <property type="entry name" value="HEAT SHOCK PROTEIN 105 KDA"/>
    <property type="match status" value="1"/>
</dbReference>
<dbReference type="GO" id="GO:0005524">
    <property type="term" value="F:ATP binding"/>
    <property type="evidence" value="ECO:0007669"/>
    <property type="project" value="UniProtKB-KW"/>
</dbReference>
<dbReference type="Pfam" id="PF00012">
    <property type="entry name" value="HSP70"/>
    <property type="match status" value="1"/>
</dbReference>
<proteinExistence type="inferred from homology"/>
<reference evidence="4" key="1">
    <citation type="submission" date="2017-07" db="EMBL/GenBank/DDBJ databases">
        <authorList>
            <person name="Mikheyev A."/>
            <person name="Grau M."/>
        </authorList>
    </citation>
    <scope>NUCLEOTIDE SEQUENCE</scope>
    <source>
        <tissue evidence="4">Venom_gland</tissue>
    </source>
</reference>
<dbReference type="FunFam" id="3.30.420.40:FF:000171">
    <property type="entry name" value="Heat shock 70 kDa protein 4"/>
    <property type="match status" value="2"/>
</dbReference>
<dbReference type="Gene3D" id="3.30.420.40">
    <property type="match status" value="1"/>
</dbReference>
<dbReference type="PANTHER" id="PTHR45639">
    <property type="entry name" value="HSC70CB, ISOFORM G-RELATED"/>
    <property type="match status" value="1"/>
</dbReference>
<organism evidence="4">
    <name type="scientific">Micrurus carvalhoi</name>
    <dbReference type="NCBI Taxonomy" id="3147026"/>
    <lineage>
        <taxon>Eukaryota</taxon>
        <taxon>Metazoa</taxon>
        <taxon>Chordata</taxon>
        <taxon>Craniata</taxon>
        <taxon>Vertebrata</taxon>
        <taxon>Euteleostomi</taxon>
        <taxon>Lepidosauria</taxon>
        <taxon>Squamata</taxon>
        <taxon>Bifurcata</taxon>
        <taxon>Unidentata</taxon>
        <taxon>Episquamata</taxon>
        <taxon>Toxicofera</taxon>
        <taxon>Serpentes</taxon>
        <taxon>Colubroidea</taxon>
        <taxon>Elapidae</taxon>
        <taxon>Elapinae</taxon>
        <taxon>Micrurus</taxon>
    </lineage>
</organism>
<keyword evidence="2" id="KW-0547">Nucleotide-binding</keyword>
<dbReference type="InterPro" id="IPR013126">
    <property type="entry name" value="Hsp_70_fam"/>
</dbReference>
<dbReference type="InterPro" id="IPR043129">
    <property type="entry name" value="ATPase_NBD"/>
</dbReference>